<dbReference type="EC" id="3.1.2.22" evidence="3"/>
<dbReference type="InterPro" id="IPR052994">
    <property type="entry name" value="Tiny_macrocysts_regulators"/>
</dbReference>
<keyword evidence="2" id="KW-0472">Membrane</keyword>
<sequence>MQYVYMRSNLLSDINFYTRKLWLLGNGYIQAHNNNSLLDIENFYKTQLEKYVKNLQDVQFNVIKADIKMQNRMKEPPDNQPYQFYSKKQNNETSVEYKSFTDAIFQYITSASTLKSAQLINFIPQLQNNNQQVSIIEPTQIYYFIVRQNGLFLFRQSCEEISENFFNFYYNLVQDSDLQFLIIMIIGILFFILSQFILIPIVFQVIKTNNRVLSLFGYIPIVEIKYLSYKCDKFIQLFIKQENYQQEQNMQQQQQKHLNSKSNSLSKQYEINSVKNRMIKNHSPQQIIQNFNNSQLKIPPGNPNYKSLMNTPSKKNIEDDEKMQLKDNIQNKDEEKKKQLQKQYQEKAAAVAAAAATSKLIKGDEDFENFRSEKFLNQKAGKQKIIFFSFSFISFLFIIFFIISYALQKDFLRSINKIQEHLKYILERPSLLKFNLLFTLEEIVEGIPIQYENQDLRKFYANQIHENQKQVYFSFKGGFSYTFQDYEKYFNLIDDEEICDNVSLISNISECKLILNGILQRGLRTSIVSLTETLRDISVKFSDSINKQKEFKIQCINNEEFISLEKGMQYIVTSIYQLNDFFLYNIDIYLKFRLKFEIILFSIFISIFLLIFSFVWIPYLSGLSIKIWRTKGMLNMIPINIITKYDTLKQALFKVIFQRLLSDLYIYLYIFNLSYFSFFFIYLIKIKYIILFLALNFIYILYYKNQFHKIQIMMFSIYIQNIYQYILFIQYFILYKNQFKILFYILIKIQLIFTYIQHFYIYFFIIIIFQIKIYYFFILSFIYILMNFFFQYLNFYFQLNIYEFELFHKNKQFYKN</sequence>
<dbReference type="InParanoid" id="G0QX26"/>
<gene>
    <name evidence="3" type="ORF">IMG5_137430</name>
</gene>
<keyword evidence="2" id="KW-1133">Transmembrane helix</keyword>
<organism evidence="3 4">
    <name type="scientific">Ichthyophthirius multifiliis</name>
    <name type="common">White spot disease agent</name>
    <name type="synonym">Ich</name>
    <dbReference type="NCBI Taxonomy" id="5932"/>
    <lineage>
        <taxon>Eukaryota</taxon>
        <taxon>Sar</taxon>
        <taxon>Alveolata</taxon>
        <taxon>Ciliophora</taxon>
        <taxon>Intramacronucleata</taxon>
        <taxon>Oligohymenophorea</taxon>
        <taxon>Hymenostomatida</taxon>
        <taxon>Ophryoglenina</taxon>
        <taxon>Ichthyophthirius</taxon>
    </lineage>
</organism>
<reference evidence="3 4" key="1">
    <citation type="submission" date="2011-07" db="EMBL/GenBank/DDBJ databases">
        <authorList>
            <person name="Coyne R."/>
            <person name="Brami D."/>
            <person name="Johnson J."/>
            <person name="Hostetler J."/>
            <person name="Hannick L."/>
            <person name="Clark T."/>
            <person name="Cassidy-Hanley D."/>
            <person name="Inman J."/>
        </authorList>
    </citation>
    <scope>NUCLEOTIDE SEQUENCE [LARGE SCALE GENOMIC DNA]</scope>
    <source>
        <strain evidence="3 4">G5</strain>
    </source>
</reference>
<keyword evidence="4" id="KW-1185">Reference proteome</keyword>
<protein>
    <submittedName>
        <fullName evidence="3">PAS domain S-box family protein</fullName>
        <ecNumber evidence="3">1.6.5.3</ecNumber>
        <ecNumber evidence="3">3.1.2.22</ecNumber>
    </submittedName>
</protein>
<keyword evidence="3" id="KW-0378">Hydrolase</keyword>
<dbReference type="OMA" id="CEMDIDI"/>
<dbReference type="GO" id="GO:0008474">
    <property type="term" value="F:palmitoyl-(protein) hydrolase activity"/>
    <property type="evidence" value="ECO:0007669"/>
    <property type="project" value="UniProtKB-EC"/>
</dbReference>
<feature type="transmembrane region" description="Helical" evidence="2">
    <location>
        <begin position="715"/>
        <end position="735"/>
    </location>
</feature>
<feature type="compositionally biased region" description="Polar residues" evidence="1">
    <location>
        <begin position="304"/>
        <end position="314"/>
    </location>
</feature>
<dbReference type="PANTHER" id="PTHR31600:SF2">
    <property type="entry name" value="GAMETE ENRICHED GENE 10 PROTEIN-RELATED"/>
    <property type="match status" value="1"/>
</dbReference>
<dbReference type="GO" id="GO:0016491">
    <property type="term" value="F:oxidoreductase activity"/>
    <property type="evidence" value="ECO:0007669"/>
    <property type="project" value="UniProtKB-KW"/>
</dbReference>
<feature type="transmembrane region" description="Helical" evidence="2">
    <location>
        <begin position="385"/>
        <end position="407"/>
    </location>
</feature>
<dbReference type="Proteomes" id="UP000008983">
    <property type="component" value="Unassembled WGS sequence"/>
</dbReference>
<dbReference type="OrthoDB" id="326453at2759"/>
<dbReference type="eggNOG" id="ENOG502RT0R">
    <property type="taxonomic scope" value="Eukaryota"/>
</dbReference>
<keyword evidence="2" id="KW-0812">Transmembrane</keyword>
<feature type="transmembrane region" description="Helical" evidence="2">
    <location>
        <begin position="741"/>
        <end position="766"/>
    </location>
</feature>
<dbReference type="EMBL" id="GL984030">
    <property type="protein sequence ID" value="EGR30230.1"/>
    <property type="molecule type" value="Genomic_DNA"/>
</dbReference>
<dbReference type="EC" id="1.6.5.3" evidence="3"/>
<dbReference type="AlphaFoldDB" id="G0QX26"/>
<dbReference type="PANTHER" id="PTHR31600">
    <property type="entry name" value="TINY MACROCYSTS PROTEIN B-RELATED"/>
    <property type="match status" value="1"/>
</dbReference>
<feature type="transmembrane region" description="Helical" evidence="2">
    <location>
        <begin position="180"/>
        <end position="203"/>
    </location>
</feature>
<keyword evidence="3" id="KW-0560">Oxidoreductase</keyword>
<evidence type="ECO:0000256" key="1">
    <source>
        <dbReference type="SAM" id="MobiDB-lite"/>
    </source>
</evidence>
<feature type="transmembrane region" description="Helical" evidence="2">
    <location>
        <begin position="688"/>
        <end position="703"/>
    </location>
</feature>
<name>G0QX26_ICHMU</name>
<feature type="transmembrane region" description="Helical" evidence="2">
    <location>
        <begin position="773"/>
        <end position="793"/>
    </location>
</feature>
<dbReference type="STRING" id="857967.G0QX26"/>
<evidence type="ECO:0000313" key="3">
    <source>
        <dbReference type="EMBL" id="EGR30230.1"/>
    </source>
</evidence>
<feature type="region of interest" description="Disordered" evidence="1">
    <location>
        <begin position="293"/>
        <end position="320"/>
    </location>
</feature>
<evidence type="ECO:0000256" key="2">
    <source>
        <dbReference type="SAM" id="Phobius"/>
    </source>
</evidence>
<proteinExistence type="predicted"/>
<accession>G0QX26</accession>
<feature type="transmembrane region" description="Helical" evidence="2">
    <location>
        <begin position="598"/>
        <end position="619"/>
    </location>
</feature>
<evidence type="ECO:0000313" key="4">
    <source>
        <dbReference type="Proteomes" id="UP000008983"/>
    </source>
</evidence>
<dbReference type="GeneID" id="14906348"/>
<dbReference type="RefSeq" id="XP_004031826.1">
    <property type="nucleotide sequence ID" value="XM_004031778.1"/>
</dbReference>